<comment type="similarity">
    <text evidence="5">Belongs to the complex I subunit 2 family.</text>
</comment>
<evidence type="ECO:0000256" key="2">
    <source>
        <dbReference type="ARBA" id="ARBA00022692"/>
    </source>
</evidence>
<evidence type="ECO:0000256" key="3">
    <source>
        <dbReference type="ARBA" id="ARBA00022989"/>
    </source>
</evidence>
<feature type="transmembrane region" description="Helical" evidence="5">
    <location>
        <begin position="54"/>
        <end position="72"/>
    </location>
</feature>
<feature type="transmembrane region" description="Helical" evidence="5">
    <location>
        <begin position="411"/>
        <end position="438"/>
    </location>
</feature>
<protein>
    <recommendedName>
        <fullName evidence="5">NADH-quinone oxidoreductase subunit N</fullName>
        <ecNumber evidence="5">7.1.1.-</ecNumber>
    </recommendedName>
    <alternativeName>
        <fullName evidence="5">NADH dehydrogenase I subunit N</fullName>
    </alternativeName>
    <alternativeName>
        <fullName evidence="5">NDH-1 subunit N</fullName>
    </alternativeName>
</protein>
<keyword evidence="3 5" id="KW-1133">Transmembrane helix</keyword>
<dbReference type="GO" id="GO:0005886">
    <property type="term" value="C:plasma membrane"/>
    <property type="evidence" value="ECO:0007669"/>
    <property type="project" value="UniProtKB-SubCell"/>
</dbReference>
<feature type="transmembrane region" description="Helical" evidence="5">
    <location>
        <begin position="315"/>
        <end position="335"/>
    </location>
</feature>
<keyword evidence="5" id="KW-0520">NAD</keyword>
<feature type="transmembrane region" description="Helical" evidence="5">
    <location>
        <begin position="341"/>
        <end position="360"/>
    </location>
</feature>
<dbReference type="RefSeq" id="WP_171244884.1">
    <property type="nucleotide sequence ID" value="NZ_JABEPQ010000004.1"/>
</dbReference>
<keyword evidence="5" id="KW-1003">Cell membrane</keyword>
<dbReference type="NCBIfam" id="TIGR01770">
    <property type="entry name" value="NDH_I_N"/>
    <property type="match status" value="1"/>
</dbReference>
<dbReference type="GO" id="GO:0048038">
    <property type="term" value="F:quinone binding"/>
    <property type="evidence" value="ECO:0007669"/>
    <property type="project" value="UniProtKB-KW"/>
</dbReference>
<keyword evidence="8" id="KW-0560">Oxidoreductase</keyword>
<keyword evidence="4 5" id="KW-0472">Membrane</keyword>
<dbReference type="EMBL" id="JABEPQ010000004">
    <property type="protein sequence ID" value="NNM47548.1"/>
    <property type="molecule type" value="Genomic_DNA"/>
</dbReference>
<evidence type="ECO:0000313" key="9">
    <source>
        <dbReference type="Proteomes" id="UP000588586"/>
    </source>
</evidence>
<comment type="subcellular location">
    <subcellularLocation>
        <location evidence="5">Cell membrane</location>
        <topology evidence="5">Multi-pass membrane protein</topology>
    </subcellularLocation>
    <subcellularLocation>
        <location evidence="1">Endomembrane system</location>
        <topology evidence="1">Multi-pass membrane protein</topology>
    </subcellularLocation>
    <subcellularLocation>
        <location evidence="6">Membrane</location>
        <topology evidence="6">Multi-pass membrane protein</topology>
    </subcellularLocation>
</comment>
<evidence type="ECO:0000256" key="1">
    <source>
        <dbReference type="ARBA" id="ARBA00004127"/>
    </source>
</evidence>
<dbReference type="GO" id="GO:0042773">
    <property type="term" value="P:ATP synthesis coupled electron transport"/>
    <property type="evidence" value="ECO:0007669"/>
    <property type="project" value="InterPro"/>
</dbReference>
<feature type="transmembrane region" description="Helical" evidence="5">
    <location>
        <begin position="20"/>
        <end position="42"/>
    </location>
</feature>
<dbReference type="InterPro" id="IPR001750">
    <property type="entry name" value="ND/Mrp_TM"/>
</dbReference>
<dbReference type="Pfam" id="PF00361">
    <property type="entry name" value="Proton_antipo_M"/>
    <property type="match status" value="1"/>
</dbReference>
<evidence type="ECO:0000313" key="8">
    <source>
        <dbReference type="EMBL" id="NNM47548.1"/>
    </source>
</evidence>
<feature type="transmembrane region" description="Helical" evidence="5">
    <location>
        <begin position="92"/>
        <end position="110"/>
    </location>
</feature>
<proteinExistence type="inferred from homology"/>
<comment type="catalytic activity">
    <reaction evidence="5">
        <text>a quinone + NADH + 5 H(+)(in) = a quinol + NAD(+) + 4 H(+)(out)</text>
        <dbReference type="Rhea" id="RHEA:57888"/>
        <dbReference type="ChEBI" id="CHEBI:15378"/>
        <dbReference type="ChEBI" id="CHEBI:24646"/>
        <dbReference type="ChEBI" id="CHEBI:57540"/>
        <dbReference type="ChEBI" id="CHEBI:57945"/>
        <dbReference type="ChEBI" id="CHEBI:132124"/>
    </reaction>
</comment>
<sequence>MTAALPAALPAAFKAADFDYGAIAPMLIVAGGAVIGVLFEAFLPRRLRHTAQTALSLVTLVAAFVVLVTVSAQESHRGFTLARAVAIDGPALFLQGTILAMSILGILTMAEKFGGKGADAFTPMGAAIPGSAHEAAALRAGLSTSDVFPLALFSVLGMMLFPAANDLLIMFVALEVLSLPLYLMSGLARRRRLLSQEASLKYFLLGAFSSAFFLFGAALLYGYAGSIYLPDIAAAVTTANGQLEGLLIPGVVLVLVGLLFKVGAVPFHSWTPDVYQGAPTPVTGFMAACTKVAAFGAILRFVYVGAEANRWDWRLGVIAVAVLTMVVGAILSVTQTDVKRLLAYSSIAHAGFILVAVMSFDRTGVAGTMFYLAAYGFTTIAAFAVVSMVRQGGSEASHLSQWAGLGRTHPVVAGVFSFLLLAFAGIPLTSGFAAKYAAFAPAISFGGRAGVWMVVIGVIASVVTAFVYVRLIVLMYFTDPPVGEPVVAEVASPFTTAAITVGALVTLVLGVLPAQVLDLAEQSSQFIAK</sequence>
<dbReference type="InterPro" id="IPR010096">
    <property type="entry name" value="NADH-Q_OxRdtase_suN/2"/>
</dbReference>
<accession>A0A849HJE1</accession>
<name>A0A849HJE1_9MICO</name>
<keyword evidence="2 5" id="KW-0812">Transmembrane</keyword>
<dbReference type="GO" id="GO:0012505">
    <property type="term" value="C:endomembrane system"/>
    <property type="evidence" value="ECO:0007669"/>
    <property type="project" value="UniProtKB-SubCell"/>
</dbReference>
<comment type="caution">
    <text evidence="8">The sequence shown here is derived from an EMBL/GenBank/DDBJ whole genome shotgun (WGS) entry which is preliminary data.</text>
</comment>
<organism evidence="8 9">
    <name type="scientific">Knoellia koreensis</name>
    <dbReference type="NCBI Taxonomy" id="2730921"/>
    <lineage>
        <taxon>Bacteria</taxon>
        <taxon>Bacillati</taxon>
        <taxon>Actinomycetota</taxon>
        <taxon>Actinomycetes</taxon>
        <taxon>Micrococcales</taxon>
        <taxon>Intrasporangiaceae</taxon>
        <taxon>Knoellia</taxon>
    </lineage>
</organism>
<keyword evidence="5" id="KW-0874">Quinone</keyword>
<feature type="transmembrane region" description="Helical" evidence="5">
    <location>
        <begin position="282"/>
        <end position="303"/>
    </location>
</feature>
<keyword evidence="5" id="KW-1278">Translocase</keyword>
<keyword evidence="5" id="KW-0813">Transport</keyword>
<feature type="transmembrane region" description="Helical" evidence="5">
    <location>
        <begin position="372"/>
        <end position="391"/>
    </location>
</feature>
<feature type="transmembrane region" description="Helical" evidence="5">
    <location>
        <begin position="200"/>
        <end position="221"/>
    </location>
</feature>
<gene>
    <name evidence="5 8" type="primary">nuoN</name>
    <name evidence="8" type="ORF">HJG52_16260</name>
</gene>
<dbReference type="PANTHER" id="PTHR22773">
    <property type="entry name" value="NADH DEHYDROGENASE"/>
    <property type="match status" value="1"/>
</dbReference>
<dbReference type="NCBIfam" id="NF004441">
    <property type="entry name" value="PRK05777.1-4"/>
    <property type="match status" value="1"/>
</dbReference>
<evidence type="ECO:0000256" key="5">
    <source>
        <dbReference type="HAMAP-Rule" id="MF_00445"/>
    </source>
</evidence>
<dbReference type="AlphaFoldDB" id="A0A849HJE1"/>
<evidence type="ECO:0000256" key="4">
    <source>
        <dbReference type="ARBA" id="ARBA00023136"/>
    </source>
</evidence>
<feature type="domain" description="NADH:quinone oxidoreductase/Mrp antiporter transmembrane" evidence="7">
    <location>
        <begin position="164"/>
        <end position="464"/>
    </location>
</feature>
<feature type="transmembrane region" description="Helical" evidence="5">
    <location>
        <begin position="497"/>
        <end position="520"/>
    </location>
</feature>
<dbReference type="EC" id="7.1.1.-" evidence="5"/>
<dbReference type="GO" id="GO:0050136">
    <property type="term" value="F:NADH dehydrogenase (quinone) (non-electrogenic) activity"/>
    <property type="evidence" value="ECO:0007669"/>
    <property type="project" value="UniProtKB-UniRule"/>
</dbReference>
<evidence type="ECO:0000259" key="7">
    <source>
        <dbReference type="Pfam" id="PF00361"/>
    </source>
</evidence>
<evidence type="ECO:0000256" key="6">
    <source>
        <dbReference type="RuleBase" id="RU000320"/>
    </source>
</evidence>
<feature type="transmembrane region" description="Helical" evidence="5">
    <location>
        <begin position="250"/>
        <end position="270"/>
    </location>
</feature>
<comment type="subunit">
    <text evidence="5">NDH-1 is composed of 14 different subunits. Subunits NuoA, H, J, K, L, M, N constitute the membrane sector of the complex.</text>
</comment>
<feature type="transmembrane region" description="Helical" evidence="5">
    <location>
        <begin position="450"/>
        <end position="477"/>
    </location>
</feature>
<keyword evidence="9" id="KW-1185">Reference proteome</keyword>
<dbReference type="GO" id="GO:0008137">
    <property type="term" value="F:NADH dehydrogenase (ubiquinone) activity"/>
    <property type="evidence" value="ECO:0007669"/>
    <property type="project" value="InterPro"/>
</dbReference>
<dbReference type="HAMAP" id="MF_00445">
    <property type="entry name" value="NDH1_NuoN_1"/>
    <property type="match status" value="1"/>
</dbReference>
<comment type="function">
    <text evidence="5">NDH-1 shuttles electrons from NADH, via FMN and iron-sulfur (Fe-S) centers, to quinones in the respiratory chain. The immediate electron acceptor for the enzyme in this species is believed to be a menaquinone. Couples the redox reaction to proton translocation (for every two electrons transferred, four hydrogen ions are translocated across the cytoplasmic membrane), and thus conserves the redox energy in a proton gradient.</text>
</comment>
<dbReference type="Proteomes" id="UP000588586">
    <property type="component" value="Unassembled WGS sequence"/>
</dbReference>
<reference evidence="8 9" key="1">
    <citation type="submission" date="2020-04" db="EMBL/GenBank/DDBJ databases">
        <title>Knoellia sp. isolate from air conditioner.</title>
        <authorList>
            <person name="Chea S."/>
            <person name="Kim D.-U."/>
        </authorList>
    </citation>
    <scope>NUCLEOTIDE SEQUENCE [LARGE SCALE GENOMIC DNA]</scope>
    <source>
        <strain evidence="8 9">DB2414S</strain>
    </source>
</reference>